<proteinExistence type="inferred from homology"/>
<feature type="region of interest" description="Disordered" evidence="6">
    <location>
        <begin position="26"/>
        <end position="89"/>
    </location>
</feature>
<keyword evidence="11" id="KW-1185">Reference proteome</keyword>
<feature type="domain" description="Peptidase S8/S53" evidence="9">
    <location>
        <begin position="109"/>
        <end position="378"/>
    </location>
</feature>
<dbReference type="InterPro" id="IPR000209">
    <property type="entry name" value="Peptidase_S8/S53_dom"/>
</dbReference>
<feature type="transmembrane region" description="Helical" evidence="7">
    <location>
        <begin position="428"/>
        <end position="447"/>
    </location>
</feature>
<evidence type="ECO:0000256" key="5">
    <source>
        <dbReference type="PROSITE-ProRule" id="PRU01240"/>
    </source>
</evidence>
<dbReference type="InParanoid" id="A0A7L4YP20"/>
<feature type="compositionally biased region" description="Low complexity" evidence="6">
    <location>
        <begin position="28"/>
        <end position="64"/>
    </location>
</feature>
<keyword evidence="7" id="KW-0472">Membrane</keyword>
<dbReference type="AlphaFoldDB" id="A0A7L4YP20"/>
<dbReference type="PANTHER" id="PTHR43806">
    <property type="entry name" value="PEPTIDASE S8"/>
    <property type="match status" value="1"/>
</dbReference>
<name>A0A7L4YP20_9ACTN</name>
<dbReference type="GO" id="GO:0006508">
    <property type="term" value="P:proteolysis"/>
    <property type="evidence" value="ECO:0007669"/>
    <property type="project" value="UniProtKB-KW"/>
</dbReference>
<keyword evidence="8" id="KW-0732">Signal</keyword>
<keyword evidence="2" id="KW-0645">Protease</keyword>
<keyword evidence="7" id="KW-1133">Transmembrane helix</keyword>
<evidence type="ECO:0000313" key="10">
    <source>
        <dbReference type="EMBL" id="QHC00870.1"/>
    </source>
</evidence>
<dbReference type="Proteomes" id="UP000463857">
    <property type="component" value="Chromosome"/>
</dbReference>
<feature type="chain" id="PRO_5029861035" evidence="8">
    <location>
        <begin position="29"/>
        <end position="488"/>
    </location>
</feature>
<dbReference type="GO" id="GO:0004252">
    <property type="term" value="F:serine-type endopeptidase activity"/>
    <property type="evidence" value="ECO:0007669"/>
    <property type="project" value="InterPro"/>
</dbReference>
<feature type="signal peptide" evidence="8">
    <location>
        <begin position="1"/>
        <end position="28"/>
    </location>
</feature>
<accession>A0A7L4YP20</accession>
<dbReference type="EMBL" id="CP047156">
    <property type="protein sequence ID" value="QHC00870.1"/>
    <property type="molecule type" value="Genomic_DNA"/>
</dbReference>
<evidence type="ECO:0000256" key="3">
    <source>
        <dbReference type="ARBA" id="ARBA00022801"/>
    </source>
</evidence>
<dbReference type="RefSeq" id="WP_159545779.1">
    <property type="nucleotide sequence ID" value="NZ_CP047156.1"/>
</dbReference>
<gene>
    <name evidence="10" type="ORF">EK0264_11630</name>
</gene>
<dbReference type="PROSITE" id="PS51892">
    <property type="entry name" value="SUBTILASE"/>
    <property type="match status" value="1"/>
</dbReference>
<keyword evidence="4" id="KW-0720">Serine protease</keyword>
<dbReference type="InterPro" id="IPR015500">
    <property type="entry name" value="Peptidase_S8_subtilisin-rel"/>
</dbReference>
<organism evidence="10 11">
    <name type="scientific">Epidermidibacterium keratini</name>
    <dbReference type="NCBI Taxonomy" id="1891644"/>
    <lineage>
        <taxon>Bacteria</taxon>
        <taxon>Bacillati</taxon>
        <taxon>Actinomycetota</taxon>
        <taxon>Actinomycetes</taxon>
        <taxon>Sporichthyales</taxon>
        <taxon>Sporichthyaceae</taxon>
        <taxon>Epidermidibacterium</taxon>
    </lineage>
</organism>
<dbReference type="KEGG" id="eke:EK0264_11630"/>
<protein>
    <submittedName>
        <fullName evidence="10">S8 family serine peptidase</fullName>
    </submittedName>
</protein>
<dbReference type="FunCoup" id="A0A7L4YP20">
    <property type="interactions" value="27"/>
</dbReference>
<evidence type="ECO:0000256" key="8">
    <source>
        <dbReference type="SAM" id="SignalP"/>
    </source>
</evidence>
<dbReference type="OrthoDB" id="5240330at2"/>
<keyword evidence="3" id="KW-0378">Hydrolase</keyword>
<dbReference type="Pfam" id="PF00082">
    <property type="entry name" value="Peptidase_S8"/>
    <property type="match status" value="1"/>
</dbReference>
<evidence type="ECO:0000256" key="1">
    <source>
        <dbReference type="ARBA" id="ARBA00011073"/>
    </source>
</evidence>
<keyword evidence="7" id="KW-0812">Transmembrane</keyword>
<dbReference type="InterPro" id="IPR050131">
    <property type="entry name" value="Peptidase_S8_subtilisin-like"/>
</dbReference>
<evidence type="ECO:0000313" key="11">
    <source>
        <dbReference type="Proteomes" id="UP000463857"/>
    </source>
</evidence>
<comment type="similarity">
    <text evidence="1 5">Belongs to the peptidase S8 family.</text>
</comment>
<dbReference type="Gene3D" id="3.40.50.200">
    <property type="entry name" value="Peptidase S8/S53 domain"/>
    <property type="match status" value="1"/>
</dbReference>
<dbReference type="SUPFAM" id="SSF52743">
    <property type="entry name" value="Subtilisin-like"/>
    <property type="match status" value="1"/>
</dbReference>
<dbReference type="PANTHER" id="PTHR43806:SF11">
    <property type="entry name" value="CEREVISIN-RELATED"/>
    <property type="match status" value="1"/>
</dbReference>
<dbReference type="PRINTS" id="PR00723">
    <property type="entry name" value="SUBTILISIN"/>
</dbReference>
<dbReference type="InterPro" id="IPR036852">
    <property type="entry name" value="Peptidase_S8/S53_dom_sf"/>
</dbReference>
<evidence type="ECO:0000256" key="6">
    <source>
        <dbReference type="SAM" id="MobiDB-lite"/>
    </source>
</evidence>
<reference evidence="10 11" key="1">
    <citation type="journal article" date="2018" name="Int. J. Syst. Evol. Microbiol.">
        <title>Epidermidibacterium keratini gen. nov., sp. nov., a member of the family Sporichthyaceae, isolated from keratin epidermis.</title>
        <authorList>
            <person name="Lee D.G."/>
            <person name="Trujillo M.E."/>
            <person name="Kang S."/>
            <person name="Nam J.J."/>
            <person name="Kim Y.J."/>
        </authorList>
    </citation>
    <scope>NUCLEOTIDE SEQUENCE [LARGE SCALE GENOMIC DNA]</scope>
    <source>
        <strain evidence="10 11">EPI-7</strain>
    </source>
</reference>
<evidence type="ECO:0000256" key="2">
    <source>
        <dbReference type="ARBA" id="ARBA00022670"/>
    </source>
</evidence>
<evidence type="ECO:0000259" key="9">
    <source>
        <dbReference type="Pfam" id="PF00082"/>
    </source>
</evidence>
<comment type="caution">
    <text evidence="5">Lacks conserved residue(s) required for the propagation of feature annotation.</text>
</comment>
<evidence type="ECO:0000256" key="4">
    <source>
        <dbReference type="ARBA" id="ARBA00022825"/>
    </source>
</evidence>
<evidence type="ECO:0000256" key="7">
    <source>
        <dbReference type="SAM" id="Phobius"/>
    </source>
</evidence>
<sequence length="488" mass="49435">MTRGRPLRAALAAACIAWALGSVPPVWAAPSEDSAGSSSADQSESSDASPSSDAEGSESADPSATTSATPSGPGPACEQPPQATPPIVDVPWTMTTYGAPERIWPYATGAGITVAVVGTGVDAAHPQLLGKVATGYDVVRNVAEGNVDCAGQSTAVAGLIAAERINGYGFYGIAPDTTILPVRVTTSPQIIPPDSDKPLTADVLAAGIEVAASADPDVIVVPDIVFVDSGALVSAVVSALNSGIVIIAPVGDAHPTQPPDADMPSPEWLTPYPAAYDGVIGVGSVGQNGLRAQTSQVGPYVDLVAPGEGVISTGIGGHDVFKGTPFAAGYVAAAAALLLSEPEFSSAVSLAQRPAAVEQRLTGTASPVSGYFGALGYGAGLVDPYRALTEPMTGLAPASQAPYSEPAIDPDVAAREASSERAASNSSALGWISLAALAGALCVIWFVRRSRHHGFRPVIASPTDDVERDREVEFIPGEKLFGAPEEPK</sequence>